<evidence type="ECO:0000313" key="4">
    <source>
        <dbReference type="Proteomes" id="UP001160334"/>
    </source>
</evidence>
<reference evidence="3 4" key="1">
    <citation type="submission" date="2023-04" db="EMBL/GenBank/DDBJ databases">
        <title>Forest soil microbial communities from Buena Vista Peninsula, Colon Province, Panama.</title>
        <authorList>
            <person name="Bouskill N."/>
        </authorList>
    </citation>
    <scope>NUCLEOTIDE SEQUENCE [LARGE SCALE GENOMIC DNA]</scope>
    <source>
        <strain evidence="3 4">CFH S0262</strain>
    </source>
</reference>
<keyword evidence="2" id="KW-0812">Transmembrane</keyword>
<sequence length="140" mass="15299">MSETPETPENPESGSFRPPANDPWKGFRGVMAGTLILEAIVVLLALPVVAVVNSKGLTWFSGIYICVLALLMILGAGVQGRPWAMKFNLTLQVLTILGFFIDTALGVIGLLFGAVWLYIVYLRKDIARRIDRGLLPGQRD</sequence>
<dbReference type="RefSeq" id="WP_280762063.1">
    <property type="nucleotide sequence ID" value="NZ_JARXVC010000011.1"/>
</dbReference>
<protein>
    <submittedName>
        <fullName evidence="3">Membrane protein</fullName>
    </submittedName>
</protein>
<feature type="transmembrane region" description="Helical" evidence="2">
    <location>
        <begin position="96"/>
        <end position="122"/>
    </location>
</feature>
<dbReference type="EMBL" id="JARXVC010000011">
    <property type="protein sequence ID" value="MDH6282764.1"/>
    <property type="molecule type" value="Genomic_DNA"/>
</dbReference>
<organism evidence="3 4">
    <name type="scientific">Prescottella agglutinans</name>
    <dbReference type="NCBI Taxonomy" id="1644129"/>
    <lineage>
        <taxon>Bacteria</taxon>
        <taxon>Bacillati</taxon>
        <taxon>Actinomycetota</taxon>
        <taxon>Actinomycetes</taxon>
        <taxon>Mycobacteriales</taxon>
        <taxon>Nocardiaceae</taxon>
        <taxon>Prescottella</taxon>
    </lineage>
</organism>
<feature type="compositionally biased region" description="Low complexity" evidence="1">
    <location>
        <begin position="1"/>
        <end position="12"/>
    </location>
</feature>
<proteinExistence type="predicted"/>
<evidence type="ECO:0000313" key="3">
    <source>
        <dbReference type="EMBL" id="MDH6282764.1"/>
    </source>
</evidence>
<feature type="transmembrane region" description="Helical" evidence="2">
    <location>
        <begin position="30"/>
        <end position="50"/>
    </location>
</feature>
<keyword evidence="4" id="KW-1185">Reference proteome</keyword>
<feature type="transmembrane region" description="Helical" evidence="2">
    <location>
        <begin position="57"/>
        <end position="76"/>
    </location>
</feature>
<accession>A0ABT6MFV2</accession>
<dbReference type="InterPro" id="IPR025327">
    <property type="entry name" value="DUF4233"/>
</dbReference>
<dbReference type="Pfam" id="PF14017">
    <property type="entry name" value="DUF4233"/>
    <property type="match status" value="1"/>
</dbReference>
<keyword evidence="2" id="KW-0472">Membrane</keyword>
<comment type="caution">
    <text evidence="3">The sequence shown here is derived from an EMBL/GenBank/DDBJ whole genome shotgun (WGS) entry which is preliminary data.</text>
</comment>
<keyword evidence="2" id="KW-1133">Transmembrane helix</keyword>
<feature type="region of interest" description="Disordered" evidence="1">
    <location>
        <begin position="1"/>
        <end position="21"/>
    </location>
</feature>
<name>A0ABT6MFV2_9NOCA</name>
<evidence type="ECO:0000256" key="2">
    <source>
        <dbReference type="SAM" id="Phobius"/>
    </source>
</evidence>
<gene>
    <name evidence="3" type="ORF">M2280_004001</name>
</gene>
<dbReference type="Proteomes" id="UP001160334">
    <property type="component" value="Unassembled WGS sequence"/>
</dbReference>
<evidence type="ECO:0000256" key="1">
    <source>
        <dbReference type="SAM" id="MobiDB-lite"/>
    </source>
</evidence>